<protein>
    <submittedName>
        <fullName evidence="1">Uncharacterized protein</fullName>
    </submittedName>
</protein>
<dbReference type="AlphaFoldDB" id="A0A8J6BB20"/>
<evidence type="ECO:0000313" key="1">
    <source>
        <dbReference type="EMBL" id="KAG9461599.1"/>
    </source>
</evidence>
<proteinExistence type="predicted"/>
<name>A0A8J6BB20_ELECQ</name>
<dbReference type="Proteomes" id="UP000770717">
    <property type="component" value="Unassembled WGS sequence"/>
</dbReference>
<dbReference type="EMBL" id="WNTK01019025">
    <property type="protein sequence ID" value="KAG9461599.1"/>
    <property type="molecule type" value="Genomic_DNA"/>
</dbReference>
<reference evidence="1" key="1">
    <citation type="thesis" date="2020" institute="ProQuest LLC" country="789 East Eisenhower Parkway, Ann Arbor, MI, USA">
        <title>Comparative Genomics and Chromosome Evolution.</title>
        <authorList>
            <person name="Mudd A.B."/>
        </authorList>
    </citation>
    <scope>NUCLEOTIDE SEQUENCE</scope>
    <source>
        <strain evidence="1">HN-11 Male</strain>
        <tissue evidence="1">Kidney and liver</tissue>
    </source>
</reference>
<gene>
    <name evidence="1" type="ORF">GDO78_016295</name>
</gene>
<organism evidence="1 2">
    <name type="scientific">Eleutherodactylus coqui</name>
    <name type="common">Puerto Rican coqui</name>
    <dbReference type="NCBI Taxonomy" id="57060"/>
    <lineage>
        <taxon>Eukaryota</taxon>
        <taxon>Metazoa</taxon>
        <taxon>Chordata</taxon>
        <taxon>Craniata</taxon>
        <taxon>Vertebrata</taxon>
        <taxon>Euteleostomi</taxon>
        <taxon>Amphibia</taxon>
        <taxon>Batrachia</taxon>
        <taxon>Anura</taxon>
        <taxon>Neobatrachia</taxon>
        <taxon>Hyloidea</taxon>
        <taxon>Eleutherodactylidae</taxon>
        <taxon>Eleutherodactylinae</taxon>
        <taxon>Eleutherodactylus</taxon>
        <taxon>Eleutherodactylus</taxon>
    </lineage>
</organism>
<sequence>MMIVKGRGTDSFHLLLWKPSAWNLVQNRACCYFPPASGKSQFISTGRHGNTLLHCMLWQVFAAESGGGRPLRMPQSKSNRVHSA</sequence>
<comment type="caution">
    <text evidence="1">The sequence shown here is derived from an EMBL/GenBank/DDBJ whole genome shotgun (WGS) entry which is preliminary data.</text>
</comment>
<evidence type="ECO:0000313" key="2">
    <source>
        <dbReference type="Proteomes" id="UP000770717"/>
    </source>
</evidence>
<keyword evidence="2" id="KW-1185">Reference proteome</keyword>
<accession>A0A8J6BB20</accession>